<proteinExistence type="predicted"/>
<dbReference type="CDD" id="cd02947">
    <property type="entry name" value="TRX_family"/>
    <property type="match status" value="1"/>
</dbReference>
<dbReference type="EMBL" id="CP069127">
    <property type="protein sequence ID" value="QRG68208.1"/>
    <property type="molecule type" value="Genomic_DNA"/>
</dbReference>
<protein>
    <submittedName>
        <fullName evidence="1">Thioredoxin family protein</fullName>
    </submittedName>
</protein>
<dbReference type="SUPFAM" id="SSF52833">
    <property type="entry name" value="Thioredoxin-like"/>
    <property type="match status" value="1"/>
</dbReference>
<dbReference type="Proteomes" id="UP000596248">
    <property type="component" value="Chromosome"/>
</dbReference>
<dbReference type="InterPro" id="IPR036249">
    <property type="entry name" value="Thioredoxin-like_sf"/>
</dbReference>
<sequence>MREYKELSELRADIAQYPVCMLFVKMENCGVCDATFAKTKELLKSFTQVPFMVTSIETIPSLSGEFLIFTAPTILLFREGKEVFRQSRIVVFGELERALELSVDSVFPQL</sequence>
<name>A0ABX7FPN9_BRECH</name>
<evidence type="ECO:0000313" key="1">
    <source>
        <dbReference type="EMBL" id="QRG68208.1"/>
    </source>
</evidence>
<organism evidence="1 2">
    <name type="scientific">Brevibacillus choshinensis</name>
    <dbReference type="NCBI Taxonomy" id="54911"/>
    <lineage>
        <taxon>Bacteria</taxon>
        <taxon>Bacillati</taxon>
        <taxon>Bacillota</taxon>
        <taxon>Bacilli</taxon>
        <taxon>Bacillales</taxon>
        <taxon>Paenibacillaceae</taxon>
        <taxon>Brevibacillus</taxon>
    </lineage>
</organism>
<dbReference type="RefSeq" id="WP_203355215.1">
    <property type="nucleotide sequence ID" value="NZ_CP069127.1"/>
</dbReference>
<evidence type="ECO:0000313" key="2">
    <source>
        <dbReference type="Proteomes" id="UP000596248"/>
    </source>
</evidence>
<reference evidence="1 2" key="1">
    <citation type="submission" date="2021-01" db="EMBL/GenBank/DDBJ databases">
        <title>Identification of strong promoters based on the transcriptome of Brevibacillus choshinensis.</title>
        <authorList>
            <person name="Yao D."/>
            <person name="Zhang K."/>
            <person name="Wu J."/>
        </authorList>
    </citation>
    <scope>NUCLEOTIDE SEQUENCE [LARGE SCALE GENOMIC DNA]</scope>
    <source>
        <strain evidence="1 2">HPD31-SP3</strain>
    </source>
</reference>
<dbReference type="Gene3D" id="3.40.30.10">
    <property type="entry name" value="Glutaredoxin"/>
    <property type="match status" value="1"/>
</dbReference>
<gene>
    <name evidence="1" type="ORF">JNE38_03245</name>
</gene>
<accession>A0ABX7FPN9</accession>
<keyword evidence="2" id="KW-1185">Reference proteome</keyword>